<keyword evidence="1" id="KW-0732">Signal</keyword>
<feature type="signal peptide" evidence="1">
    <location>
        <begin position="1"/>
        <end position="20"/>
    </location>
</feature>
<evidence type="ECO:0000313" key="3">
    <source>
        <dbReference type="EnsemblPlants" id="PNT62937"/>
    </source>
</evidence>
<dbReference type="Proteomes" id="UP000008810">
    <property type="component" value="Chromosome 4"/>
</dbReference>
<dbReference type="InParanoid" id="A0A2K2CLN5"/>
<gene>
    <name evidence="2" type="ORF">BRADI_4g09811v3</name>
</gene>
<accession>A0A2K2CLN5</accession>
<dbReference type="Gramene" id="PNT62937">
    <property type="protein sequence ID" value="PNT62937"/>
    <property type="gene ID" value="BRADI_4g09811v3"/>
</dbReference>
<evidence type="ECO:0000313" key="2">
    <source>
        <dbReference type="EMBL" id="PNT62937.1"/>
    </source>
</evidence>
<evidence type="ECO:0000256" key="1">
    <source>
        <dbReference type="SAM" id="SignalP"/>
    </source>
</evidence>
<dbReference type="OrthoDB" id="1022301at2759"/>
<reference evidence="2" key="2">
    <citation type="submission" date="2017-06" db="EMBL/GenBank/DDBJ databases">
        <title>WGS assembly of Brachypodium distachyon.</title>
        <authorList>
            <consortium name="The International Brachypodium Initiative"/>
            <person name="Lucas S."/>
            <person name="Harmon-Smith M."/>
            <person name="Lail K."/>
            <person name="Tice H."/>
            <person name="Grimwood J."/>
            <person name="Bruce D."/>
            <person name="Barry K."/>
            <person name="Shu S."/>
            <person name="Lindquist E."/>
            <person name="Wang M."/>
            <person name="Pitluck S."/>
            <person name="Vogel J.P."/>
            <person name="Garvin D.F."/>
            <person name="Mockler T.C."/>
            <person name="Schmutz J."/>
            <person name="Rokhsar D."/>
            <person name="Bevan M.W."/>
        </authorList>
    </citation>
    <scope>NUCLEOTIDE SEQUENCE</scope>
    <source>
        <strain evidence="2">Bd21</strain>
    </source>
</reference>
<organism evidence="2">
    <name type="scientific">Brachypodium distachyon</name>
    <name type="common">Purple false brome</name>
    <name type="synonym">Trachynia distachya</name>
    <dbReference type="NCBI Taxonomy" id="15368"/>
    <lineage>
        <taxon>Eukaryota</taxon>
        <taxon>Viridiplantae</taxon>
        <taxon>Streptophyta</taxon>
        <taxon>Embryophyta</taxon>
        <taxon>Tracheophyta</taxon>
        <taxon>Spermatophyta</taxon>
        <taxon>Magnoliopsida</taxon>
        <taxon>Liliopsida</taxon>
        <taxon>Poales</taxon>
        <taxon>Poaceae</taxon>
        <taxon>BOP clade</taxon>
        <taxon>Pooideae</taxon>
        <taxon>Stipodae</taxon>
        <taxon>Brachypodieae</taxon>
        <taxon>Brachypodium</taxon>
    </lineage>
</organism>
<dbReference type="EMBL" id="CM000883">
    <property type="protein sequence ID" value="PNT62937.1"/>
    <property type="molecule type" value="Genomic_DNA"/>
</dbReference>
<evidence type="ECO:0000313" key="4">
    <source>
        <dbReference type="Proteomes" id="UP000008810"/>
    </source>
</evidence>
<dbReference type="AlphaFoldDB" id="A0A2K2CLN5"/>
<sequence length="75" mass="7774">MSALCLAALMLMATFTTVLSSAAEQTDLIPGCMPVHGDICNRESCSRMCSPNGMRGHCMIDGPDGPSCCCTVGTT</sequence>
<evidence type="ECO:0008006" key="5">
    <source>
        <dbReference type="Google" id="ProtNLM"/>
    </source>
</evidence>
<protein>
    <recommendedName>
        <fullName evidence="5">Knottin scorpion toxin-like domain-containing protein</fullName>
    </recommendedName>
</protein>
<name>A0A2K2CLN5_BRADI</name>
<keyword evidence="4" id="KW-1185">Reference proteome</keyword>
<reference evidence="3" key="3">
    <citation type="submission" date="2018-08" db="UniProtKB">
        <authorList>
            <consortium name="EnsemblPlants"/>
        </authorList>
    </citation>
    <scope>IDENTIFICATION</scope>
    <source>
        <strain evidence="3">cv. Bd21</strain>
    </source>
</reference>
<proteinExistence type="predicted"/>
<reference evidence="2 3" key="1">
    <citation type="journal article" date="2010" name="Nature">
        <title>Genome sequencing and analysis of the model grass Brachypodium distachyon.</title>
        <authorList>
            <consortium name="International Brachypodium Initiative"/>
        </authorList>
    </citation>
    <scope>NUCLEOTIDE SEQUENCE [LARGE SCALE GENOMIC DNA]</scope>
    <source>
        <strain evidence="2 3">Bd21</strain>
    </source>
</reference>
<dbReference type="EnsemblPlants" id="PNT62937">
    <property type="protein sequence ID" value="PNT62937"/>
    <property type="gene ID" value="BRADI_4g09811v3"/>
</dbReference>
<feature type="chain" id="PRO_5036319160" description="Knottin scorpion toxin-like domain-containing protein" evidence="1">
    <location>
        <begin position="21"/>
        <end position="75"/>
    </location>
</feature>